<feature type="compositionally biased region" description="Low complexity" evidence="1">
    <location>
        <begin position="21"/>
        <end position="48"/>
    </location>
</feature>
<sequence length="327" mass="32426">MTYRFSLWFSAFALIACSPKSGTDSDSDTQSSTSTGEGASSEGSLSMGHSQTSATPGETLTTGAGQTVTSASPSEPTTFDPETATDGSNSDTVPGTVSTVTTGVGTDFTTGISDTDFTTGQFCQDPPDQPQNSPCTDSSGCGCASDTCFVVPALGGFCSECLADADCPSGGCTVPNPIAGVGAVCNLGQPGDGCESDAACNNPMAPHCSEVYEVPGIITVATCGACDTDADCPPQAPHCTPDYDLGDFGGQKSCRAPGSVPNNSGCDFDGSGDLACASGFCGQASIMGLLKLGICGECNSDNDCNGGTCTEPAADLDTGALIGSVCL</sequence>
<dbReference type="RefSeq" id="WP_224197468.1">
    <property type="nucleotide sequence ID" value="NZ_JAIRAU010000057.1"/>
</dbReference>
<dbReference type="EMBL" id="JAIRAU010000057">
    <property type="protein sequence ID" value="MBZ5715735.1"/>
    <property type="molecule type" value="Genomic_DNA"/>
</dbReference>
<accession>A0ABS7U5Z6</accession>
<evidence type="ECO:0000313" key="3">
    <source>
        <dbReference type="Proteomes" id="UP001139031"/>
    </source>
</evidence>
<protein>
    <recommendedName>
        <fullName evidence="4">Lipoprotein</fullName>
    </recommendedName>
</protein>
<evidence type="ECO:0008006" key="4">
    <source>
        <dbReference type="Google" id="ProtNLM"/>
    </source>
</evidence>
<dbReference type="PROSITE" id="PS51257">
    <property type="entry name" value="PROKAR_LIPOPROTEIN"/>
    <property type="match status" value="1"/>
</dbReference>
<name>A0ABS7U5Z6_9BACT</name>
<organism evidence="2 3">
    <name type="scientific">Nannocystis pusilla</name>
    <dbReference type="NCBI Taxonomy" id="889268"/>
    <lineage>
        <taxon>Bacteria</taxon>
        <taxon>Pseudomonadati</taxon>
        <taxon>Myxococcota</taxon>
        <taxon>Polyangia</taxon>
        <taxon>Nannocystales</taxon>
        <taxon>Nannocystaceae</taxon>
        <taxon>Nannocystis</taxon>
    </lineage>
</organism>
<reference evidence="2" key="1">
    <citation type="submission" date="2021-08" db="EMBL/GenBank/DDBJ databases">
        <authorList>
            <person name="Stevens D.C."/>
        </authorList>
    </citation>
    <scope>NUCLEOTIDE SEQUENCE</scope>
    <source>
        <strain evidence="2">DSM 53165</strain>
    </source>
</reference>
<keyword evidence="3" id="KW-1185">Reference proteome</keyword>
<evidence type="ECO:0000256" key="1">
    <source>
        <dbReference type="SAM" id="MobiDB-lite"/>
    </source>
</evidence>
<gene>
    <name evidence="2" type="ORF">K7C98_41450</name>
</gene>
<feature type="compositionally biased region" description="Polar residues" evidence="1">
    <location>
        <begin position="49"/>
        <end position="77"/>
    </location>
</feature>
<proteinExistence type="predicted"/>
<feature type="region of interest" description="Disordered" evidence="1">
    <location>
        <begin position="20"/>
        <end position="106"/>
    </location>
</feature>
<feature type="compositionally biased region" description="Low complexity" evidence="1">
    <location>
        <begin position="92"/>
        <end position="106"/>
    </location>
</feature>
<dbReference type="Proteomes" id="UP001139031">
    <property type="component" value="Unassembled WGS sequence"/>
</dbReference>
<comment type="caution">
    <text evidence="2">The sequence shown here is derived from an EMBL/GenBank/DDBJ whole genome shotgun (WGS) entry which is preliminary data.</text>
</comment>
<evidence type="ECO:0000313" key="2">
    <source>
        <dbReference type="EMBL" id="MBZ5715735.1"/>
    </source>
</evidence>